<dbReference type="GO" id="GO:0016209">
    <property type="term" value="F:antioxidant activity"/>
    <property type="evidence" value="ECO:0007669"/>
    <property type="project" value="InterPro"/>
</dbReference>
<dbReference type="SMR" id="A0A0H3MFC3"/>
<evidence type="ECO:0000256" key="2">
    <source>
        <dbReference type="ARBA" id="ARBA00022748"/>
    </source>
</evidence>
<reference evidence="8 9" key="1">
    <citation type="journal article" date="2007" name="Proc. Natl. Acad. Sci. U.S.A.">
        <title>Genome plasticity of BCG and impact on vaccine efficacy.</title>
        <authorList>
            <person name="Brosch R."/>
            <person name="Gordon S.V."/>
            <person name="Garnier T."/>
            <person name="Eiglmeier K."/>
            <person name="Frigui W."/>
            <person name="Valenti P."/>
            <person name="Dos Santos S."/>
            <person name="Duthoy S."/>
            <person name="Lacroix C."/>
            <person name="Garcia-Pelayo C."/>
            <person name="Inwald J.K."/>
            <person name="Golby P."/>
            <person name="Garcia J.N."/>
            <person name="Hewinson R.G."/>
            <person name="Behr M.A."/>
            <person name="Quail M.A."/>
            <person name="Churcher C."/>
            <person name="Barrell B.G."/>
            <person name="Parkhill J."/>
            <person name="Cole S.T."/>
        </authorList>
    </citation>
    <scope>NUCLEOTIDE SEQUENCE [LARGE SCALE GENOMIC DNA]</scope>
    <source>
        <strain evidence="9">BCG / Pasteur 1173P2</strain>
    </source>
</reference>
<dbReference type="EC" id="1.-.-.-" evidence="8"/>
<evidence type="ECO:0000256" key="5">
    <source>
        <dbReference type="ARBA" id="ARBA00023284"/>
    </source>
</evidence>
<proteinExistence type="predicted"/>
<dbReference type="PROSITE" id="PS00194">
    <property type="entry name" value="THIOREDOXIN_1"/>
    <property type="match status" value="1"/>
</dbReference>
<dbReference type="SUPFAM" id="SSF52833">
    <property type="entry name" value="Thioredoxin-like"/>
    <property type="match status" value="1"/>
</dbReference>
<feature type="transmembrane region" description="Helical" evidence="6">
    <location>
        <begin position="20"/>
        <end position="39"/>
    </location>
</feature>
<dbReference type="KEGG" id="mbb:BCG_3731c"/>
<name>A0A0H3MFC3_MYCBP</name>
<evidence type="ECO:0000313" key="8">
    <source>
        <dbReference type="EMBL" id="CAL73720.1"/>
    </source>
</evidence>
<keyword evidence="8" id="KW-0560">Oxidoreductase</keyword>
<dbReference type="GO" id="GO:0016491">
    <property type="term" value="F:oxidoreductase activity"/>
    <property type="evidence" value="ECO:0007669"/>
    <property type="project" value="UniProtKB-KW"/>
</dbReference>
<evidence type="ECO:0000256" key="4">
    <source>
        <dbReference type="ARBA" id="ARBA00023157"/>
    </source>
</evidence>
<keyword evidence="5" id="KW-0676">Redox-active center</keyword>
<keyword evidence="3" id="KW-0735">Signal-anchor</keyword>
<keyword evidence="6" id="KW-0472">Membrane</keyword>
<dbReference type="InterPro" id="IPR013766">
    <property type="entry name" value="Thioredoxin_domain"/>
</dbReference>
<keyword evidence="4" id="KW-1015">Disulfide bond</keyword>
<evidence type="ECO:0000313" key="9">
    <source>
        <dbReference type="Proteomes" id="UP000001472"/>
    </source>
</evidence>
<dbReference type="PROSITE" id="PS51352">
    <property type="entry name" value="THIOREDOXIN_2"/>
    <property type="match status" value="1"/>
</dbReference>
<organism evidence="8 9">
    <name type="scientific">Mycobacterium bovis (strain BCG / Pasteur 1173P2)</name>
    <dbReference type="NCBI Taxonomy" id="410289"/>
    <lineage>
        <taxon>Bacteria</taxon>
        <taxon>Bacillati</taxon>
        <taxon>Actinomycetota</taxon>
        <taxon>Actinomycetes</taxon>
        <taxon>Mycobacteriales</taxon>
        <taxon>Mycobacteriaceae</taxon>
        <taxon>Mycobacterium</taxon>
        <taxon>Mycobacterium tuberculosis complex</taxon>
    </lineage>
</organism>
<dbReference type="Gene3D" id="3.40.30.10">
    <property type="entry name" value="Glutaredoxin"/>
    <property type="match status" value="1"/>
</dbReference>
<dbReference type="InterPro" id="IPR050553">
    <property type="entry name" value="Thioredoxin_ResA/DsbE_sf"/>
</dbReference>
<dbReference type="CDD" id="cd02966">
    <property type="entry name" value="TlpA_like_family"/>
    <property type="match status" value="1"/>
</dbReference>
<dbReference type="AlphaFoldDB" id="A0A0H3MFC3"/>
<protein>
    <submittedName>
        <fullName evidence="8">Possible membrane-anchored thioredoxin-like protein</fullName>
        <ecNumber evidence="8">1.-.-.-</ecNumber>
    </submittedName>
</protein>
<dbReference type="PANTHER" id="PTHR42852:SF6">
    <property type="entry name" value="THIOL:DISULFIDE INTERCHANGE PROTEIN DSBE"/>
    <property type="match status" value="1"/>
</dbReference>
<dbReference type="InterPro" id="IPR017937">
    <property type="entry name" value="Thioredoxin_CS"/>
</dbReference>
<keyword evidence="6" id="KW-1133">Transmembrane helix</keyword>
<feature type="domain" description="Thioredoxin" evidence="7">
    <location>
        <begin position="85"/>
        <end position="227"/>
    </location>
</feature>
<dbReference type="GO" id="GO:0030313">
    <property type="term" value="C:cell envelope"/>
    <property type="evidence" value="ECO:0007669"/>
    <property type="project" value="UniProtKB-SubCell"/>
</dbReference>
<dbReference type="EMBL" id="AM408590">
    <property type="protein sequence ID" value="CAL73720.1"/>
    <property type="molecule type" value="Genomic_DNA"/>
</dbReference>
<dbReference type="PANTHER" id="PTHR42852">
    <property type="entry name" value="THIOL:DISULFIDE INTERCHANGE PROTEIN DSBE"/>
    <property type="match status" value="1"/>
</dbReference>
<keyword evidence="2" id="KW-0201">Cytochrome c-type biogenesis</keyword>
<keyword evidence="6" id="KW-0812">Transmembrane</keyword>
<comment type="subcellular location">
    <subcellularLocation>
        <location evidence="1">Cell envelope</location>
    </subcellularLocation>
</comment>
<dbReference type="HOGENOM" id="CLU_042529_6_1_11"/>
<evidence type="ECO:0000256" key="6">
    <source>
        <dbReference type="SAM" id="Phobius"/>
    </source>
</evidence>
<evidence type="ECO:0000256" key="3">
    <source>
        <dbReference type="ARBA" id="ARBA00022968"/>
    </source>
</evidence>
<dbReference type="InterPro" id="IPR000866">
    <property type="entry name" value="AhpC/TSA"/>
</dbReference>
<dbReference type="Proteomes" id="UP000001472">
    <property type="component" value="Chromosome"/>
</dbReference>
<gene>
    <name evidence="8" type="ordered locus">BCG_3731c</name>
</gene>
<dbReference type="Pfam" id="PF00578">
    <property type="entry name" value="AhpC-TSA"/>
    <property type="match status" value="1"/>
</dbReference>
<evidence type="ECO:0000256" key="1">
    <source>
        <dbReference type="ARBA" id="ARBA00004196"/>
    </source>
</evidence>
<accession>A0A0H3MFC3</accession>
<sequence length="227" mass="23643">MPSLPTTPAETAMTTLTGKTRWTIAILAVVAALMAALVAQLHDYSASSTISQRPAPREHRDGDTPEALAWSRQRANLPPCPAAGNGPGAAALRGVVVVCAGDGSAVDVARALAGRRVVINLWAHWCAPCMTELPVMAEYQRRVGPAVLVVTVHQGQNEAAALSRLADLGVRLPTLQDDRRRVAAALRVANVMPATVVLRPDGSVAQTLPRAFGSADEIVAAVGNDAG</sequence>
<evidence type="ECO:0000259" key="7">
    <source>
        <dbReference type="PROSITE" id="PS51352"/>
    </source>
</evidence>
<dbReference type="GO" id="GO:0017004">
    <property type="term" value="P:cytochrome complex assembly"/>
    <property type="evidence" value="ECO:0007669"/>
    <property type="project" value="UniProtKB-KW"/>
</dbReference>
<dbReference type="InterPro" id="IPR036249">
    <property type="entry name" value="Thioredoxin-like_sf"/>
</dbReference>